<dbReference type="Gene3D" id="3.40.190.10">
    <property type="entry name" value="Periplasmic binding protein-like II"/>
    <property type="match status" value="1"/>
</dbReference>
<dbReference type="AlphaFoldDB" id="A0A2V5J8C6"/>
<reference evidence="1 2" key="1">
    <citation type="submission" date="2018-05" db="EMBL/GenBank/DDBJ databases">
        <title>Genetic diversity of glacier-inhabiting Cryobacterium bacteria in China and description of Cryobacterium mengkeensis sp. nov. and Arthrobacter glacialis sp. nov.</title>
        <authorList>
            <person name="Liu Q."/>
            <person name="Xin Y.-H."/>
        </authorList>
    </citation>
    <scope>NUCLEOTIDE SEQUENCE [LARGE SCALE GENOMIC DNA]</scope>
    <source>
        <strain evidence="1 2">B7</strain>
    </source>
</reference>
<evidence type="ECO:0000313" key="2">
    <source>
        <dbReference type="Proteomes" id="UP000247980"/>
    </source>
</evidence>
<dbReference type="Pfam" id="PF13416">
    <property type="entry name" value="SBP_bac_8"/>
    <property type="match status" value="1"/>
</dbReference>
<dbReference type="OrthoDB" id="2510110at2"/>
<dbReference type="EMBL" id="QJVC01000003">
    <property type="protein sequence ID" value="PYI39250.1"/>
    <property type="molecule type" value="Genomic_DNA"/>
</dbReference>
<dbReference type="InterPro" id="IPR050490">
    <property type="entry name" value="Bact_solute-bd_prot1"/>
</dbReference>
<dbReference type="CDD" id="cd14748">
    <property type="entry name" value="PBP2_UgpB"/>
    <property type="match status" value="1"/>
</dbReference>
<dbReference type="InterPro" id="IPR006311">
    <property type="entry name" value="TAT_signal"/>
</dbReference>
<dbReference type="RefSeq" id="WP_110484155.1">
    <property type="nucleotide sequence ID" value="NZ_QJVC01000003.1"/>
</dbReference>
<dbReference type="PROSITE" id="PS51318">
    <property type="entry name" value="TAT"/>
    <property type="match status" value="1"/>
</dbReference>
<dbReference type="PANTHER" id="PTHR43649">
    <property type="entry name" value="ARABINOSE-BINDING PROTEIN-RELATED"/>
    <property type="match status" value="1"/>
</dbReference>
<accession>A0A2V5J8C6</accession>
<dbReference type="Proteomes" id="UP000247980">
    <property type="component" value="Unassembled WGS sequence"/>
</dbReference>
<sequence length="460" mass="49726">MNSHPQPATVANNFSRRRFLGGLGMAALSLPLLSACGNGNGGAQASVPVYSQPGVKVPAQYSGRTAVVLWSPWAGNNGEVLAQLIKSFNESQTEIYAEIQQFDGYDGVSEKLTAGLQAKQVPEIAVLSDVTWNRYFLNDTLEPLNSHHGAGFSPETYHPRFYAEGVVRDESYWVPFARSTPLFYYNKEIFSAAGLPDRAPATWDEYRGWGQELAGLQYKGKSVKMRALNGADDWYFSGLLWAFGGSISQGLDVKLDTPESIAAAEFDRAMVHDDKSAYLAQSFVTDFTNGQVASITQSTGGLTGLAKDAKFEFGTGFLPKGLHAGVPTGGSGLSIMRNADPVRKAAAVELLKFLAAEEASSTWTTKTGYLPATAAALTSPTVTSLMAKNPNYKVAVDQLEIAQGPDHVRKYVNNGITEMKDVIQKLYVKNDSSEKVMKAAAQNLSRGADSIRTKYNEKVA</sequence>
<dbReference type="SUPFAM" id="SSF53850">
    <property type="entry name" value="Periplasmic binding protein-like II"/>
    <property type="match status" value="1"/>
</dbReference>
<keyword evidence="2" id="KW-1185">Reference proteome</keyword>
<proteinExistence type="predicted"/>
<organism evidence="1 2">
    <name type="scientific">Arthrobacter psychrolactophilus</name>
    <dbReference type="NCBI Taxonomy" id="92442"/>
    <lineage>
        <taxon>Bacteria</taxon>
        <taxon>Bacillati</taxon>
        <taxon>Actinomycetota</taxon>
        <taxon>Actinomycetes</taxon>
        <taxon>Micrococcales</taxon>
        <taxon>Micrococcaceae</taxon>
        <taxon>Arthrobacter</taxon>
    </lineage>
</organism>
<gene>
    <name evidence="1" type="ORF">CVS30_04590</name>
</gene>
<dbReference type="PANTHER" id="PTHR43649:SF30">
    <property type="entry name" value="ABC TRANSPORTER SUBSTRATE-BINDING PROTEIN"/>
    <property type="match status" value="1"/>
</dbReference>
<name>A0A2V5J8C6_9MICC</name>
<dbReference type="InterPro" id="IPR006059">
    <property type="entry name" value="SBP"/>
</dbReference>
<comment type="caution">
    <text evidence="1">The sequence shown here is derived from an EMBL/GenBank/DDBJ whole genome shotgun (WGS) entry which is preliminary data.</text>
</comment>
<evidence type="ECO:0000313" key="1">
    <source>
        <dbReference type="EMBL" id="PYI39250.1"/>
    </source>
</evidence>
<protein>
    <submittedName>
        <fullName evidence="1">ABC transporter substrate-binding protein</fullName>
    </submittedName>
</protein>